<organism evidence="2 3">
    <name type="scientific">Cyanidioschyzon merolae (strain NIES-3377 / 10D)</name>
    <name type="common">Unicellular red alga</name>
    <dbReference type="NCBI Taxonomy" id="280699"/>
    <lineage>
        <taxon>Eukaryota</taxon>
        <taxon>Rhodophyta</taxon>
        <taxon>Bangiophyceae</taxon>
        <taxon>Cyanidiales</taxon>
        <taxon>Cyanidiaceae</taxon>
        <taxon>Cyanidioschyzon</taxon>
    </lineage>
</organism>
<dbReference type="InterPro" id="IPR005097">
    <property type="entry name" value="Sacchrp_dh_NADP-bd"/>
</dbReference>
<accession>M1V8Q4</accession>
<evidence type="ECO:0000313" key="3">
    <source>
        <dbReference type="Proteomes" id="UP000007014"/>
    </source>
</evidence>
<proteinExistence type="predicted"/>
<dbReference type="AlphaFoldDB" id="M1V8Q4"/>
<name>M1V8Q4_CYAM1</name>
<dbReference type="SUPFAM" id="SSF51735">
    <property type="entry name" value="NAD(P)-binding Rossmann-fold domains"/>
    <property type="match status" value="1"/>
</dbReference>
<reference evidence="2 3" key="2">
    <citation type="journal article" date="2007" name="BMC Biol.">
        <title>A 100%-complete sequence reveals unusually simple genomic features in the hot-spring red alga Cyanidioschyzon merolae.</title>
        <authorList>
            <person name="Nozaki H."/>
            <person name="Takano H."/>
            <person name="Misumi O."/>
            <person name="Terasawa K."/>
            <person name="Matsuzaki M."/>
            <person name="Maruyama S."/>
            <person name="Nishida K."/>
            <person name="Yagisawa F."/>
            <person name="Yoshida Y."/>
            <person name="Fujiwara T."/>
            <person name="Takio S."/>
            <person name="Tamura K."/>
            <person name="Chung S.J."/>
            <person name="Nakamura S."/>
            <person name="Kuroiwa H."/>
            <person name="Tanaka K."/>
            <person name="Sato N."/>
            <person name="Kuroiwa T."/>
        </authorList>
    </citation>
    <scope>NUCLEOTIDE SEQUENCE [LARGE SCALE GENOMIC DNA]</scope>
    <source>
        <strain evidence="2 3">10D</strain>
    </source>
</reference>
<dbReference type="InterPro" id="IPR036291">
    <property type="entry name" value="NAD(P)-bd_dom_sf"/>
</dbReference>
<dbReference type="Gramene" id="CML227CT">
    <property type="protein sequence ID" value="CML227CT"/>
    <property type="gene ID" value="CML227C"/>
</dbReference>
<dbReference type="Pfam" id="PF03435">
    <property type="entry name" value="Sacchrp_dh_NADP"/>
    <property type="match status" value="1"/>
</dbReference>
<reference evidence="2 3" key="1">
    <citation type="journal article" date="2004" name="Nature">
        <title>Genome sequence of the ultrasmall unicellular red alga Cyanidioschyzon merolae 10D.</title>
        <authorList>
            <person name="Matsuzaki M."/>
            <person name="Misumi O."/>
            <person name="Shin-i T."/>
            <person name="Maruyama S."/>
            <person name="Takahara M."/>
            <person name="Miyagishima S."/>
            <person name="Mori T."/>
            <person name="Nishida K."/>
            <person name="Yagisawa F."/>
            <person name="Nishida K."/>
            <person name="Yoshida Y."/>
            <person name="Nishimura Y."/>
            <person name="Nakao S."/>
            <person name="Kobayashi T."/>
            <person name="Momoyama Y."/>
            <person name="Higashiyama T."/>
            <person name="Minoda A."/>
            <person name="Sano M."/>
            <person name="Nomoto H."/>
            <person name="Oishi K."/>
            <person name="Hayashi H."/>
            <person name="Ohta F."/>
            <person name="Nishizaka S."/>
            <person name="Haga S."/>
            <person name="Miura S."/>
            <person name="Morishita T."/>
            <person name="Kabeya Y."/>
            <person name="Terasawa K."/>
            <person name="Suzuki Y."/>
            <person name="Ishii Y."/>
            <person name="Asakawa S."/>
            <person name="Takano H."/>
            <person name="Ohta N."/>
            <person name="Kuroiwa H."/>
            <person name="Tanaka K."/>
            <person name="Shimizu N."/>
            <person name="Sugano S."/>
            <person name="Sato N."/>
            <person name="Nozaki H."/>
            <person name="Ogasawara N."/>
            <person name="Kohara Y."/>
            <person name="Kuroiwa T."/>
        </authorList>
    </citation>
    <scope>NUCLEOTIDE SEQUENCE [LARGE SCALE GENOMIC DNA]</scope>
    <source>
        <strain evidence="2 3">10D</strain>
    </source>
</reference>
<dbReference type="PANTHER" id="PTHR43796">
    <property type="entry name" value="CARBOXYNORSPERMIDINE SYNTHASE"/>
    <property type="match status" value="1"/>
</dbReference>
<gene>
    <name evidence="2" type="ORF">CYME_CML227C</name>
</gene>
<protein>
    <recommendedName>
        <fullName evidence="1">Saccharopine dehydrogenase NADP binding domain-containing protein</fullName>
    </recommendedName>
</protein>
<dbReference type="Gene3D" id="3.40.50.720">
    <property type="entry name" value="NAD(P)-binding Rossmann-like Domain"/>
    <property type="match status" value="1"/>
</dbReference>
<dbReference type="EMBL" id="AP006494">
    <property type="protein sequence ID" value="BAM80819.1"/>
    <property type="molecule type" value="Genomic_DNA"/>
</dbReference>
<keyword evidence="3" id="KW-1185">Reference proteome</keyword>
<dbReference type="Proteomes" id="UP000007014">
    <property type="component" value="Chromosome 12"/>
</dbReference>
<dbReference type="GeneID" id="16994652"/>
<dbReference type="STRING" id="280699.M1V8Q4"/>
<sequence length="457" mass="50616">MFLAQKAPGFRMACLQRTQGVQRRARSGRLRRERQSRPAVLTVLSSAASHRILVVGGSGRVGSAVTEHLVKKAYQLGVAPSVRIDLGSRDRERGQAAAQRLRQRLASDVERSAVQDHVQLDWSEYRPETLVEILRPYDLVIHTAGPFQNREEKAGRLLDACIRAGVAYQDVADDMHHAEWCRKRYASAAKQSKISAWISTGIYPGVSNLMAADLLDQMTDLLGERAAPSKFGIAFSYFTAGSGGAGATILSATYLLLAEPVYTVENGEIRWRPAFSDPQRIDFGPACGGHRTAYLLNLPEVRSAHIVHGVGHVEARFGTAPALWNGLMWCMARYLRPEILRKRMTGITVASLPLVRLVDMLVGARTAVRVDCWYQDVVSGPASRTHFLYVHDRLTDAVGECTAAFSLARLFPDRLGVDVPYESGVWYPEEVFRTRASRRALFGLVQPSALSWIRTGM</sequence>
<dbReference type="RefSeq" id="XP_005536855.1">
    <property type="nucleotide sequence ID" value="XM_005536798.1"/>
</dbReference>
<dbReference type="KEGG" id="cme:CYME_CML227C"/>
<feature type="domain" description="Saccharopine dehydrogenase NADP binding" evidence="1">
    <location>
        <begin position="52"/>
        <end position="190"/>
    </location>
</feature>
<dbReference type="eggNOG" id="ENOG502QQSS">
    <property type="taxonomic scope" value="Eukaryota"/>
</dbReference>
<dbReference type="OMA" id="YWFDMPE"/>
<dbReference type="PANTHER" id="PTHR43796:SF2">
    <property type="entry name" value="CARBOXYNORSPERMIDINE SYNTHASE"/>
    <property type="match status" value="1"/>
</dbReference>
<dbReference type="HOGENOM" id="CLU_032858_1_0_1"/>
<dbReference type="OrthoDB" id="10268090at2759"/>
<evidence type="ECO:0000313" key="2">
    <source>
        <dbReference type="EMBL" id="BAM80819.1"/>
    </source>
</evidence>
<evidence type="ECO:0000259" key="1">
    <source>
        <dbReference type="Pfam" id="PF03435"/>
    </source>
</evidence>